<comment type="function">
    <text evidence="5">Part of the twin-arginine translocation (Tat) system that transports large folded proteins containing a characteristic twin-arginine motif in their signal peptide across membranes.</text>
</comment>
<dbReference type="PATRIC" id="fig|1172190.3.peg.673"/>
<accession>T0L2P6</accession>
<dbReference type="OrthoDB" id="9777044at2"/>
<comment type="similarity">
    <text evidence="5">Belongs to the TatC family.</text>
</comment>
<keyword evidence="5" id="KW-0813">Transport</keyword>
<dbReference type="STRING" id="1172190.M947_03465"/>
<dbReference type="AlphaFoldDB" id="T0L2P6"/>
<feature type="region of interest" description="Disordered" evidence="6">
    <location>
        <begin position="246"/>
        <end position="266"/>
    </location>
</feature>
<evidence type="ECO:0000256" key="4">
    <source>
        <dbReference type="ARBA" id="ARBA00023136"/>
    </source>
</evidence>
<feature type="transmembrane region" description="Helical" evidence="5">
    <location>
        <begin position="197"/>
        <end position="215"/>
    </location>
</feature>
<dbReference type="GO" id="GO:0009977">
    <property type="term" value="F:proton motive force dependent protein transmembrane transporter activity"/>
    <property type="evidence" value="ECO:0007669"/>
    <property type="project" value="TreeGrafter"/>
</dbReference>
<feature type="transmembrane region" description="Helical" evidence="5">
    <location>
        <begin position="221"/>
        <end position="241"/>
    </location>
</feature>
<feature type="compositionally biased region" description="Acidic residues" evidence="6">
    <location>
        <begin position="247"/>
        <end position="260"/>
    </location>
</feature>
<dbReference type="RefSeq" id="WP_021286967.1">
    <property type="nucleotide sequence ID" value="NZ_AUPZ01000004.1"/>
</dbReference>
<keyword evidence="3 5" id="KW-1133">Transmembrane helix</keyword>
<keyword evidence="2 5" id="KW-0812">Transmembrane</keyword>
<evidence type="ECO:0000256" key="6">
    <source>
        <dbReference type="SAM" id="MobiDB-lite"/>
    </source>
</evidence>
<dbReference type="GO" id="GO:0033281">
    <property type="term" value="C:TAT protein transport complex"/>
    <property type="evidence" value="ECO:0007669"/>
    <property type="project" value="UniProtKB-UniRule"/>
</dbReference>
<dbReference type="PRINTS" id="PR01840">
    <property type="entry name" value="TATCFAMILY"/>
</dbReference>
<dbReference type="GO" id="GO:0043953">
    <property type="term" value="P:protein transport by the Tat complex"/>
    <property type="evidence" value="ECO:0007669"/>
    <property type="project" value="UniProtKB-UniRule"/>
</dbReference>
<organism evidence="7 8">
    <name type="scientific">Sulfurimonas hongkongensis</name>
    <dbReference type="NCBI Taxonomy" id="1172190"/>
    <lineage>
        <taxon>Bacteria</taxon>
        <taxon>Pseudomonadati</taxon>
        <taxon>Campylobacterota</taxon>
        <taxon>Epsilonproteobacteria</taxon>
        <taxon>Campylobacterales</taxon>
        <taxon>Sulfurimonadaceae</taxon>
        <taxon>Sulfurimonas</taxon>
    </lineage>
</organism>
<gene>
    <name evidence="5" type="primary">tatC</name>
    <name evidence="7" type="ORF">M947_03465</name>
</gene>
<dbReference type="eggNOG" id="COG0805">
    <property type="taxonomic scope" value="Bacteria"/>
</dbReference>
<dbReference type="HAMAP" id="MF_00902">
    <property type="entry name" value="TatC"/>
    <property type="match status" value="1"/>
</dbReference>
<dbReference type="GO" id="GO:0065002">
    <property type="term" value="P:intracellular protein transmembrane transport"/>
    <property type="evidence" value="ECO:0007669"/>
    <property type="project" value="TreeGrafter"/>
</dbReference>
<dbReference type="InterPro" id="IPR002033">
    <property type="entry name" value="TatC"/>
</dbReference>
<evidence type="ECO:0000256" key="1">
    <source>
        <dbReference type="ARBA" id="ARBA00004141"/>
    </source>
</evidence>
<comment type="subunit">
    <text evidence="5">Forms a complex with TatA.</text>
</comment>
<dbReference type="PANTHER" id="PTHR30371:SF0">
    <property type="entry name" value="SEC-INDEPENDENT PROTEIN TRANSLOCASE PROTEIN TATC, CHLOROPLASTIC-RELATED"/>
    <property type="match status" value="1"/>
</dbReference>
<keyword evidence="5" id="KW-0653">Protein transport</keyword>
<dbReference type="Proteomes" id="UP000015520">
    <property type="component" value="Unassembled WGS sequence"/>
</dbReference>
<dbReference type="NCBIfam" id="TIGR00945">
    <property type="entry name" value="tatC"/>
    <property type="match status" value="1"/>
</dbReference>
<evidence type="ECO:0000256" key="5">
    <source>
        <dbReference type="HAMAP-Rule" id="MF_00902"/>
    </source>
</evidence>
<evidence type="ECO:0000256" key="2">
    <source>
        <dbReference type="ARBA" id="ARBA00022692"/>
    </source>
</evidence>
<sequence>MFEDLKPHLVELRKRLGVSVGSLIVMFFVMFYFHEPILNWIVEPLNVALTEVGKKSVHAADGMVTTSQVGGAFFVALKVSFFAAIVAALPIILSQIWLFIAPGLYANEKKMIIPFIVGGTLMFLVGVLFAYYIVTPFGFDFLITFGSFKFTPLINIEDYVGFFTKIMFGFGLAFELPIFAYFLALLGMIDDRMMREFFKYAVIIIFVIAALLTPPDVLTQMLMAGPLIILYGVSILIVRFVNPAPPLEEEDEDEDEEEVATESKSE</sequence>
<evidence type="ECO:0000313" key="7">
    <source>
        <dbReference type="EMBL" id="EQB40093.1"/>
    </source>
</evidence>
<protein>
    <recommendedName>
        <fullName evidence="5">Sec-independent protein translocase protein TatC</fullName>
    </recommendedName>
</protein>
<keyword evidence="5" id="KW-1003">Cell membrane</keyword>
<feature type="transmembrane region" description="Helical" evidence="5">
    <location>
        <begin position="112"/>
        <end position="134"/>
    </location>
</feature>
<feature type="transmembrane region" description="Helical" evidence="5">
    <location>
        <begin position="16"/>
        <end position="34"/>
    </location>
</feature>
<comment type="subcellular location">
    <subcellularLocation>
        <location evidence="5">Cell membrane</location>
        <topology evidence="5">Multi-pass membrane protein</topology>
    </subcellularLocation>
    <subcellularLocation>
        <location evidence="1">Membrane</location>
        <topology evidence="1">Multi-pass membrane protein</topology>
    </subcellularLocation>
</comment>
<keyword evidence="8" id="KW-1185">Reference proteome</keyword>
<dbReference type="InterPro" id="IPR019820">
    <property type="entry name" value="Sec-indep_translocase_CS"/>
</dbReference>
<comment type="caution">
    <text evidence="7">The sequence shown here is derived from an EMBL/GenBank/DDBJ whole genome shotgun (WGS) entry which is preliminary data.</text>
</comment>
<name>T0L2P6_9BACT</name>
<feature type="transmembrane region" description="Helical" evidence="5">
    <location>
        <begin position="72"/>
        <end position="100"/>
    </location>
</feature>
<keyword evidence="5" id="KW-0811">Translocation</keyword>
<keyword evidence="4 5" id="KW-0472">Membrane</keyword>
<dbReference type="PROSITE" id="PS01218">
    <property type="entry name" value="TATC"/>
    <property type="match status" value="1"/>
</dbReference>
<evidence type="ECO:0000313" key="8">
    <source>
        <dbReference type="Proteomes" id="UP000015520"/>
    </source>
</evidence>
<reference evidence="7 8" key="1">
    <citation type="submission" date="2013-07" db="EMBL/GenBank/DDBJ databases">
        <title>Sulfurimonas hongkongensis AST-10 Genome Sequencing.</title>
        <authorList>
            <person name="Cai L."/>
            <person name="Zhang T."/>
        </authorList>
    </citation>
    <scope>NUCLEOTIDE SEQUENCE [LARGE SCALE GENOMIC DNA]</scope>
    <source>
        <strain evidence="7 8">AST-10</strain>
    </source>
</reference>
<evidence type="ECO:0000256" key="3">
    <source>
        <dbReference type="ARBA" id="ARBA00022989"/>
    </source>
</evidence>
<dbReference type="PANTHER" id="PTHR30371">
    <property type="entry name" value="SEC-INDEPENDENT PROTEIN TRANSLOCASE PROTEIN TATC"/>
    <property type="match status" value="1"/>
</dbReference>
<dbReference type="Pfam" id="PF00902">
    <property type="entry name" value="TatC"/>
    <property type="match status" value="1"/>
</dbReference>
<dbReference type="EMBL" id="AUPZ01000004">
    <property type="protein sequence ID" value="EQB40093.1"/>
    <property type="molecule type" value="Genomic_DNA"/>
</dbReference>
<feature type="transmembrane region" description="Helical" evidence="5">
    <location>
        <begin position="166"/>
        <end position="185"/>
    </location>
</feature>
<proteinExistence type="inferred from homology"/>